<keyword evidence="14" id="KW-0349">Heme</keyword>
<evidence type="ECO:0000256" key="5">
    <source>
        <dbReference type="ARBA" id="ARBA00022525"/>
    </source>
</evidence>
<gene>
    <name evidence="18" type="ORF">PVAR5_3654</name>
</gene>
<protein>
    <recommendedName>
        <fullName evidence="17">CFEM domain-containing protein</fullName>
    </recommendedName>
</protein>
<feature type="signal peptide" evidence="16">
    <location>
        <begin position="1"/>
        <end position="20"/>
    </location>
</feature>
<evidence type="ECO:0000256" key="13">
    <source>
        <dbReference type="ARBA" id="ARBA00038359"/>
    </source>
</evidence>
<evidence type="ECO:0000313" key="19">
    <source>
        <dbReference type="Proteomes" id="UP000018001"/>
    </source>
</evidence>
<keyword evidence="7 15" id="KW-0812">Transmembrane</keyword>
<feature type="chain" id="PRO_5004732771" description="CFEM domain-containing protein" evidence="16">
    <location>
        <begin position="21"/>
        <end position="419"/>
    </location>
</feature>
<evidence type="ECO:0000256" key="3">
    <source>
        <dbReference type="ARBA" id="ARBA00004613"/>
    </source>
</evidence>
<feature type="transmembrane region" description="Helical" evidence="15">
    <location>
        <begin position="92"/>
        <end position="114"/>
    </location>
</feature>
<comment type="caution">
    <text evidence="18">The sequence shown here is derived from an EMBL/GenBank/DDBJ whole genome shotgun (WGS) entry which is preliminary data.</text>
</comment>
<dbReference type="GO" id="GO:0005576">
    <property type="term" value="C:extracellular region"/>
    <property type="evidence" value="ECO:0007669"/>
    <property type="project" value="UniProtKB-SubCell"/>
</dbReference>
<keyword evidence="5" id="KW-0964">Secreted</keyword>
<dbReference type="SMART" id="SM00747">
    <property type="entry name" value="CFEM"/>
    <property type="match status" value="1"/>
</dbReference>
<evidence type="ECO:0000313" key="18">
    <source>
        <dbReference type="EMBL" id="GAD95019.1"/>
    </source>
</evidence>
<feature type="transmembrane region" description="Helical" evidence="15">
    <location>
        <begin position="169"/>
        <end position="191"/>
    </location>
</feature>
<evidence type="ECO:0000256" key="15">
    <source>
        <dbReference type="SAM" id="Phobius"/>
    </source>
</evidence>
<evidence type="ECO:0000256" key="9">
    <source>
        <dbReference type="ARBA" id="ARBA00022989"/>
    </source>
</evidence>
<proteinExistence type="inferred from homology"/>
<feature type="transmembrane region" description="Helical" evidence="15">
    <location>
        <begin position="285"/>
        <end position="311"/>
    </location>
</feature>
<dbReference type="GO" id="GO:0046872">
    <property type="term" value="F:metal ion binding"/>
    <property type="evidence" value="ECO:0007669"/>
    <property type="project" value="UniProtKB-UniRule"/>
</dbReference>
<dbReference type="PROSITE" id="PS52012">
    <property type="entry name" value="CFEM"/>
    <property type="match status" value="1"/>
</dbReference>
<dbReference type="AlphaFoldDB" id="V5FD04"/>
<feature type="transmembrane region" description="Helical" evidence="15">
    <location>
        <begin position="323"/>
        <end position="342"/>
    </location>
</feature>
<evidence type="ECO:0000256" key="16">
    <source>
        <dbReference type="SAM" id="SignalP"/>
    </source>
</evidence>
<dbReference type="PANTHER" id="PTHR33048">
    <property type="entry name" value="PTH11-LIKE INTEGRAL MEMBRANE PROTEIN (AFU_ORTHOLOGUE AFUA_5G11245)"/>
    <property type="match status" value="1"/>
</dbReference>
<keyword evidence="12" id="KW-0449">Lipoprotein</keyword>
<keyword evidence="14" id="KW-0479">Metal-binding</keyword>
<reference evidence="19" key="1">
    <citation type="journal article" date="2014" name="Genome Announc.">
        <title>Draft genome sequence of the formaldehyde-resistant fungus Byssochlamys spectabilis No. 5 (anamorph Paecilomyces variotii No. 5) (NBRC109023).</title>
        <authorList>
            <person name="Oka T."/>
            <person name="Ekino K."/>
            <person name="Fukuda K."/>
            <person name="Nomura Y."/>
        </authorList>
    </citation>
    <scope>NUCLEOTIDE SEQUENCE [LARGE SCALE GENOMIC DNA]</scope>
    <source>
        <strain evidence="19">No. 5 / NBRC 109023</strain>
    </source>
</reference>
<dbReference type="eggNOG" id="ENOG502SHNK">
    <property type="taxonomic scope" value="Eukaryota"/>
</dbReference>
<evidence type="ECO:0000256" key="1">
    <source>
        <dbReference type="ARBA" id="ARBA00004141"/>
    </source>
</evidence>
<comment type="subcellular location">
    <subcellularLocation>
        <location evidence="2">Membrane</location>
        <topology evidence="2">Lipid-anchor</topology>
        <topology evidence="2">GPI-anchor</topology>
    </subcellularLocation>
    <subcellularLocation>
        <location evidence="1">Membrane</location>
        <topology evidence="1">Multi-pass membrane protein</topology>
    </subcellularLocation>
    <subcellularLocation>
        <location evidence="3">Secreted</location>
    </subcellularLocation>
</comment>
<evidence type="ECO:0000256" key="2">
    <source>
        <dbReference type="ARBA" id="ARBA00004589"/>
    </source>
</evidence>
<evidence type="ECO:0000256" key="4">
    <source>
        <dbReference type="ARBA" id="ARBA00010031"/>
    </source>
</evidence>
<dbReference type="GO" id="GO:0098552">
    <property type="term" value="C:side of membrane"/>
    <property type="evidence" value="ECO:0007669"/>
    <property type="project" value="UniProtKB-KW"/>
</dbReference>
<keyword evidence="6" id="KW-0325">Glycoprotein</keyword>
<keyword evidence="8 16" id="KW-0732">Signal</keyword>
<feature type="transmembrane region" description="Helical" evidence="15">
    <location>
        <begin position="126"/>
        <end position="149"/>
    </location>
</feature>
<name>V5FD04_BYSSN</name>
<evidence type="ECO:0000256" key="11">
    <source>
        <dbReference type="ARBA" id="ARBA00023157"/>
    </source>
</evidence>
<dbReference type="PANTHER" id="PTHR33048:SF143">
    <property type="entry name" value="EXTRACELLULAR MEMBRANE PROTEIN CFEM DOMAIN-CONTAINING PROTEIN-RELATED"/>
    <property type="match status" value="1"/>
</dbReference>
<dbReference type="HOGENOM" id="CLU_028200_6_2_1"/>
<comment type="similarity">
    <text evidence="4">Belongs to the RBT5 family.</text>
</comment>
<dbReference type="Pfam" id="PF20684">
    <property type="entry name" value="Fung_rhodopsin"/>
    <property type="match status" value="1"/>
</dbReference>
<dbReference type="InterPro" id="IPR049326">
    <property type="entry name" value="Rhodopsin_dom_fungi"/>
</dbReference>
<dbReference type="InterPro" id="IPR008427">
    <property type="entry name" value="Extracellular_membr_CFEM_dom"/>
</dbReference>
<feature type="binding site" description="axial binding residue" evidence="14">
    <location>
        <position position="45"/>
    </location>
    <ligand>
        <name>heme</name>
        <dbReference type="ChEBI" id="CHEBI:30413"/>
    </ligand>
    <ligandPart>
        <name>Fe</name>
        <dbReference type="ChEBI" id="CHEBI:18248"/>
    </ligandPart>
</feature>
<dbReference type="Proteomes" id="UP000018001">
    <property type="component" value="Unassembled WGS sequence"/>
</dbReference>
<evidence type="ECO:0000259" key="17">
    <source>
        <dbReference type="PROSITE" id="PS52012"/>
    </source>
</evidence>
<keyword evidence="14" id="KW-0408">Iron</keyword>
<sequence length="419" mass="46033">MKVAWVFSAAVAGLLAIAQAQTQMPECATKCLGTYLAKSTCSATDFACICADKTLMTGVENCVLGTCTVKQGLTAKNETSTLCGDPIRDRTMITPVITGVSGGLAVIAVFLRIYDQYDRLQIGDATAVGSLIFAIPMGALEFVMSHLGFGKDIWVLPFENITKIIQYTWLTEIFYMAAMGCTKITILCLYLKVFPSKGFRTICFVTIGVCIVFALVFSLGTVFHCWPVSYGWTGWTGETKGHCYNFNAFAWAHAIVNIILDLFVIILPIPQLLQLALGTKRKIHVVLMFSVGFFITIVSVVRLSTLVQFALSSNATYDNVPTAYWSVLEAFVSIICTCMPAVRSVLRQVFPTCFGSTNDPNSYEDRNYRISSSRNLTGSGITKTVQHTVSILPKSGDSDVIELMNNEENEHHNGREHGW</sequence>
<dbReference type="InterPro" id="IPR052337">
    <property type="entry name" value="SAT4-like"/>
</dbReference>
<feature type="domain" description="CFEM" evidence="17">
    <location>
        <begin position="1"/>
        <end position="108"/>
    </location>
</feature>
<dbReference type="OrthoDB" id="2496787at2759"/>
<keyword evidence="11 14" id="KW-1015">Disulfide bond</keyword>
<keyword evidence="9 15" id="KW-1133">Transmembrane helix</keyword>
<feature type="disulfide bond" evidence="14">
    <location>
        <begin position="41"/>
        <end position="48"/>
    </location>
</feature>
<evidence type="ECO:0000256" key="8">
    <source>
        <dbReference type="ARBA" id="ARBA00022729"/>
    </source>
</evidence>
<keyword evidence="19" id="KW-1185">Reference proteome</keyword>
<keyword evidence="6" id="KW-0336">GPI-anchor</keyword>
<keyword evidence="10 15" id="KW-0472">Membrane</keyword>
<feature type="disulfide bond" evidence="14">
    <location>
        <begin position="50"/>
        <end position="83"/>
    </location>
</feature>
<dbReference type="InParanoid" id="V5FD04"/>
<feature type="disulfide bond" evidence="14">
    <location>
        <begin position="31"/>
        <end position="62"/>
    </location>
</feature>
<feature type="transmembrane region" description="Helical" evidence="15">
    <location>
        <begin position="203"/>
        <end position="229"/>
    </location>
</feature>
<evidence type="ECO:0000256" key="7">
    <source>
        <dbReference type="ARBA" id="ARBA00022692"/>
    </source>
</evidence>
<organism evidence="18 19">
    <name type="scientific">Byssochlamys spectabilis (strain No. 5 / NBRC 109023)</name>
    <name type="common">Paecilomyces variotii</name>
    <dbReference type="NCBI Taxonomy" id="1356009"/>
    <lineage>
        <taxon>Eukaryota</taxon>
        <taxon>Fungi</taxon>
        <taxon>Dikarya</taxon>
        <taxon>Ascomycota</taxon>
        <taxon>Pezizomycotina</taxon>
        <taxon>Eurotiomycetes</taxon>
        <taxon>Eurotiomycetidae</taxon>
        <taxon>Eurotiales</taxon>
        <taxon>Thermoascaceae</taxon>
        <taxon>Paecilomyces</taxon>
    </lineage>
</organism>
<dbReference type="Pfam" id="PF05730">
    <property type="entry name" value="CFEM"/>
    <property type="match status" value="1"/>
</dbReference>
<dbReference type="EMBL" id="BAUL01000111">
    <property type="protein sequence ID" value="GAD95019.1"/>
    <property type="molecule type" value="Genomic_DNA"/>
</dbReference>
<evidence type="ECO:0000256" key="12">
    <source>
        <dbReference type="ARBA" id="ARBA00023288"/>
    </source>
</evidence>
<feature type="disulfide bond" evidence="14">
    <location>
        <begin position="27"/>
        <end position="67"/>
    </location>
</feature>
<evidence type="ECO:0000256" key="14">
    <source>
        <dbReference type="PROSITE-ProRule" id="PRU01356"/>
    </source>
</evidence>
<comment type="similarity">
    <text evidence="13">Belongs to the SAT4 family.</text>
</comment>
<accession>V5FD04</accession>
<evidence type="ECO:0000256" key="10">
    <source>
        <dbReference type="ARBA" id="ARBA00023136"/>
    </source>
</evidence>
<evidence type="ECO:0000256" key="6">
    <source>
        <dbReference type="ARBA" id="ARBA00022622"/>
    </source>
</evidence>
<feature type="transmembrane region" description="Helical" evidence="15">
    <location>
        <begin position="249"/>
        <end position="273"/>
    </location>
</feature>